<sequence length="114" mass="12639">MACDSSLPSICKRLESWLRGSRGSGFNSQHQCGSLQLSLTPVPGDTIPSHRHTYMDGILQVLSIRLRSSHRSCGLNFLILPIIKHLAEAFCHYLVGKTSLVTSQPVLHRSQIFP</sequence>
<dbReference type="AlphaFoldDB" id="A6HAM3"/>
<evidence type="ECO:0000313" key="1">
    <source>
        <dbReference type="EMBL" id="EDM03078.1"/>
    </source>
</evidence>
<reference evidence="2" key="1">
    <citation type="submission" date="2005-09" db="EMBL/GenBank/DDBJ databases">
        <authorList>
            <person name="Mural R.J."/>
            <person name="Li P.W."/>
            <person name="Adams M.D."/>
            <person name="Amanatides P.G."/>
            <person name="Baden-Tillson H."/>
            <person name="Barnstead M."/>
            <person name="Chin S.H."/>
            <person name="Dew I."/>
            <person name="Evans C.A."/>
            <person name="Ferriera S."/>
            <person name="Flanigan M."/>
            <person name="Fosler C."/>
            <person name="Glodek A."/>
            <person name="Gu Z."/>
            <person name="Holt R.A."/>
            <person name="Jennings D."/>
            <person name="Kraft C.L."/>
            <person name="Lu F."/>
            <person name="Nguyen T."/>
            <person name="Nusskern D.R."/>
            <person name="Pfannkoch C.M."/>
            <person name="Sitter C."/>
            <person name="Sutton G.G."/>
            <person name="Venter J.C."/>
            <person name="Wang Z."/>
            <person name="Woodage T."/>
            <person name="Zheng X.H."/>
            <person name="Zhong F."/>
        </authorList>
    </citation>
    <scope>NUCLEOTIDE SEQUENCE [LARGE SCALE GENOMIC DNA]</scope>
    <source>
        <strain>BN</strain>
        <strain evidence="2">Sprague-Dawley</strain>
    </source>
</reference>
<proteinExistence type="predicted"/>
<dbReference type="Proteomes" id="UP000234681">
    <property type="component" value="Chromosome 6"/>
</dbReference>
<gene>
    <name evidence="1" type="ORF">rCG_62033</name>
</gene>
<dbReference type="EMBL" id="CH473947">
    <property type="protein sequence ID" value="EDM03078.1"/>
    <property type="molecule type" value="Genomic_DNA"/>
</dbReference>
<accession>A6HAM3</accession>
<protein>
    <submittedName>
        <fullName evidence="1">RCG62033</fullName>
    </submittedName>
</protein>
<name>A6HAM3_RAT</name>
<organism evidence="1 2">
    <name type="scientific">Rattus norvegicus</name>
    <name type="common">Rat</name>
    <dbReference type="NCBI Taxonomy" id="10116"/>
    <lineage>
        <taxon>Eukaryota</taxon>
        <taxon>Metazoa</taxon>
        <taxon>Chordata</taxon>
        <taxon>Craniata</taxon>
        <taxon>Vertebrata</taxon>
        <taxon>Euteleostomi</taxon>
        <taxon>Mammalia</taxon>
        <taxon>Eutheria</taxon>
        <taxon>Euarchontoglires</taxon>
        <taxon>Glires</taxon>
        <taxon>Rodentia</taxon>
        <taxon>Myomorpha</taxon>
        <taxon>Muroidea</taxon>
        <taxon>Muridae</taxon>
        <taxon>Murinae</taxon>
        <taxon>Rattus</taxon>
    </lineage>
</organism>
<evidence type="ECO:0000313" key="2">
    <source>
        <dbReference type="Proteomes" id="UP000234681"/>
    </source>
</evidence>